<dbReference type="InterPro" id="IPR010982">
    <property type="entry name" value="Lambda_DNA-bd_dom_sf"/>
</dbReference>
<dbReference type="EMBL" id="MQWA01000001">
    <property type="protein sequence ID" value="PQJ30133.1"/>
    <property type="molecule type" value="Genomic_DNA"/>
</dbReference>
<dbReference type="RefSeq" id="WP_129589825.1">
    <property type="nucleotide sequence ID" value="NZ_MQWA01000001.1"/>
</dbReference>
<gene>
    <name evidence="2" type="ORF">BSZ32_17750</name>
</gene>
<evidence type="ECO:0000313" key="2">
    <source>
        <dbReference type="EMBL" id="PQJ30133.1"/>
    </source>
</evidence>
<dbReference type="Proteomes" id="UP000239907">
    <property type="component" value="Unassembled WGS sequence"/>
</dbReference>
<dbReference type="SUPFAM" id="SSF47413">
    <property type="entry name" value="lambda repressor-like DNA-binding domains"/>
    <property type="match status" value="1"/>
</dbReference>
<name>A0A2S7U7E2_9BACT</name>
<dbReference type="Gene3D" id="1.10.260.40">
    <property type="entry name" value="lambda repressor-like DNA-binding domains"/>
    <property type="match status" value="1"/>
</dbReference>
<sequence length="141" mass="15784">MKTNQLTSFSDLPKSYSKLCETFLPRPIHDRVGYENTVEVADKLAGFEDLMTAGQNDYFDLLCDLIEKYETQQIPPTNLKAGELLRHLAEENQLSGVAIARALGKSDQLARLILRGKRSITAEHAINLGKYFGIRPDAFLA</sequence>
<feature type="domain" description="HTH cro/C1-type" evidence="1">
    <location>
        <begin position="85"/>
        <end position="139"/>
    </location>
</feature>
<dbReference type="InterPro" id="IPR001387">
    <property type="entry name" value="Cro/C1-type_HTH"/>
</dbReference>
<proteinExistence type="predicted"/>
<evidence type="ECO:0000313" key="3">
    <source>
        <dbReference type="Proteomes" id="UP000239907"/>
    </source>
</evidence>
<keyword evidence="3" id="KW-1185">Reference proteome</keyword>
<reference evidence="2 3" key="1">
    <citation type="submission" date="2016-12" db="EMBL/GenBank/DDBJ databases">
        <title>Study of bacterial adaptation to deep sea.</title>
        <authorList>
            <person name="Song J."/>
            <person name="Yoshizawa S."/>
            <person name="Kogure K."/>
        </authorList>
    </citation>
    <scope>NUCLEOTIDE SEQUENCE [LARGE SCALE GENOMIC DNA]</scope>
    <source>
        <strain evidence="2 3">SAORIC-165</strain>
    </source>
</reference>
<evidence type="ECO:0000259" key="1">
    <source>
        <dbReference type="PROSITE" id="PS50943"/>
    </source>
</evidence>
<dbReference type="PROSITE" id="PS50943">
    <property type="entry name" value="HTH_CROC1"/>
    <property type="match status" value="1"/>
</dbReference>
<protein>
    <recommendedName>
        <fullName evidence="1">HTH cro/C1-type domain-containing protein</fullName>
    </recommendedName>
</protein>
<dbReference type="AlphaFoldDB" id="A0A2S7U7E2"/>
<accession>A0A2S7U7E2</accession>
<dbReference type="GO" id="GO:0003677">
    <property type="term" value="F:DNA binding"/>
    <property type="evidence" value="ECO:0007669"/>
    <property type="project" value="InterPro"/>
</dbReference>
<dbReference type="OrthoDB" id="197838at2"/>
<dbReference type="CDD" id="cd00093">
    <property type="entry name" value="HTH_XRE"/>
    <property type="match status" value="1"/>
</dbReference>
<organism evidence="2 3">
    <name type="scientific">Rubritalea profundi</name>
    <dbReference type="NCBI Taxonomy" id="1658618"/>
    <lineage>
        <taxon>Bacteria</taxon>
        <taxon>Pseudomonadati</taxon>
        <taxon>Verrucomicrobiota</taxon>
        <taxon>Verrucomicrobiia</taxon>
        <taxon>Verrucomicrobiales</taxon>
        <taxon>Rubritaleaceae</taxon>
        <taxon>Rubritalea</taxon>
    </lineage>
</organism>
<comment type="caution">
    <text evidence="2">The sequence shown here is derived from an EMBL/GenBank/DDBJ whole genome shotgun (WGS) entry which is preliminary data.</text>
</comment>